<gene>
    <name evidence="6" type="ORF">SMACR_00837</name>
</gene>
<proteinExistence type="predicted"/>
<evidence type="ECO:0000313" key="6">
    <source>
        <dbReference type="EMBL" id="KAA8634681.1"/>
    </source>
</evidence>
<dbReference type="InterPro" id="IPR017932">
    <property type="entry name" value="GATase_2_dom"/>
</dbReference>
<protein>
    <recommendedName>
        <fullName evidence="5">Glutamine amidotransferase type-2 domain-containing protein</fullName>
    </recommendedName>
</protein>
<dbReference type="GO" id="GO:0006529">
    <property type="term" value="P:asparagine biosynthetic process"/>
    <property type="evidence" value="ECO:0007669"/>
    <property type="project" value="UniProtKB-KW"/>
</dbReference>
<dbReference type="SUPFAM" id="SSF56235">
    <property type="entry name" value="N-terminal nucleophile aminohydrolases (Ntn hydrolases)"/>
    <property type="match status" value="1"/>
</dbReference>
<organism evidence="6 7">
    <name type="scientific">Sordaria macrospora</name>
    <dbReference type="NCBI Taxonomy" id="5147"/>
    <lineage>
        <taxon>Eukaryota</taxon>
        <taxon>Fungi</taxon>
        <taxon>Dikarya</taxon>
        <taxon>Ascomycota</taxon>
        <taxon>Pezizomycotina</taxon>
        <taxon>Sordariomycetes</taxon>
        <taxon>Sordariomycetidae</taxon>
        <taxon>Sordariales</taxon>
        <taxon>Sordariaceae</taxon>
        <taxon>Sordaria</taxon>
    </lineage>
</organism>
<dbReference type="Gene3D" id="3.60.20.10">
    <property type="entry name" value="Glutamine Phosphoribosylpyrophosphate, subunit 1, domain 1"/>
    <property type="match status" value="1"/>
</dbReference>
<feature type="compositionally biased region" description="Basic residues" evidence="4">
    <location>
        <begin position="373"/>
        <end position="383"/>
    </location>
</feature>
<dbReference type="AlphaFoldDB" id="A0A8S9A1J3"/>
<feature type="region of interest" description="Disordered" evidence="4">
    <location>
        <begin position="372"/>
        <end position="393"/>
    </location>
</feature>
<comment type="caution">
    <text evidence="6">The sequence shown here is derived from an EMBL/GenBank/DDBJ whole genome shotgun (WGS) entry which is preliminary data.</text>
</comment>
<dbReference type="InterPro" id="IPR029055">
    <property type="entry name" value="Ntn_hydrolases_N"/>
</dbReference>
<keyword evidence="1" id="KW-0028">Amino-acid biosynthesis</keyword>
<feature type="domain" description="Glutamine amidotransferase type-2" evidence="5">
    <location>
        <begin position="2"/>
        <end position="237"/>
    </location>
</feature>
<dbReference type="GO" id="GO:0004066">
    <property type="term" value="F:asparagine synthase (glutamine-hydrolyzing) activity"/>
    <property type="evidence" value="ECO:0007669"/>
    <property type="project" value="InterPro"/>
</dbReference>
<dbReference type="PANTHER" id="PTHR45937">
    <property type="entry name" value="ASPARAGINE SYNTHETASE DOMAIN-CONTAINING PROTEIN 1"/>
    <property type="match status" value="1"/>
</dbReference>
<dbReference type="PANTHER" id="PTHR45937:SF1">
    <property type="entry name" value="ASPARAGINE SYNTHETASE DOMAIN-CONTAINING PROTEIN 1"/>
    <property type="match status" value="1"/>
</dbReference>
<dbReference type="PROSITE" id="PS51278">
    <property type="entry name" value="GATASE_TYPE_2"/>
    <property type="match status" value="1"/>
</dbReference>
<evidence type="ECO:0000313" key="7">
    <source>
        <dbReference type="Proteomes" id="UP000433876"/>
    </source>
</evidence>
<evidence type="ECO:0000259" key="5">
    <source>
        <dbReference type="PROSITE" id="PS51278"/>
    </source>
</evidence>
<dbReference type="Proteomes" id="UP000433876">
    <property type="component" value="Unassembled WGS sequence"/>
</dbReference>
<dbReference type="VEuPathDB" id="FungiDB:SMAC_00837"/>
<evidence type="ECO:0000256" key="3">
    <source>
        <dbReference type="ARBA" id="ARBA00022962"/>
    </source>
</evidence>
<dbReference type="EMBL" id="NMPR01000019">
    <property type="protein sequence ID" value="KAA8634681.1"/>
    <property type="molecule type" value="Genomic_DNA"/>
</dbReference>
<dbReference type="InterPro" id="IPR001962">
    <property type="entry name" value="Asn_synthase"/>
</dbReference>
<dbReference type="Gene3D" id="3.40.50.620">
    <property type="entry name" value="HUPs"/>
    <property type="match status" value="1"/>
</dbReference>
<dbReference type="InterPro" id="IPR014729">
    <property type="entry name" value="Rossmann-like_a/b/a_fold"/>
</dbReference>
<evidence type="ECO:0000256" key="2">
    <source>
        <dbReference type="ARBA" id="ARBA00022888"/>
    </source>
</evidence>
<dbReference type="Pfam" id="PF00733">
    <property type="entry name" value="Asn_synthase"/>
    <property type="match status" value="1"/>
</dbReference>
<reference evidence="6 7" key="1">
    <citation type="submission" date="2017-07" db="EMBL/GenBank/DDBJ databases">
        <title>Genome sequence of the Sordaria macrospora wild type strain R19027.</title>
        <authorList>
            <person name="Nowrousian M."/>
            <person name="Teichert I."/>
            <person name="Kueck U."/>
        </authorList>
    </citation>
    <scope>NUCLEOTIDE SEQUENCE [LARGE SCALE GENOMIC DNA]</scope>
    <source>
        <strain evidence="6 7">R19027</strain>
        <tissue evidence="6">Mycelium</tissue>
    </source>
</reference>
<evidence type="ECO:0000256" key="1">
    <source>
        <dbReference type="ARBA" id="ARBA00022605"/>
    </source>
</evidence>
<dbReference type="CDD" id="cd01991">
    <property type="entry name" value="Asn_synthase_B_C"/>
    <property type="match status" value="1"/>
</dbReference>
<dbReference type="CDD" id="cd03766">
    <property type="entry name" value="Gn_AT_II_novel"/>
    <property type="match status" value="1"/>
</dbReference>
<dbReference type="InterPro" id="IPR051857">
    <property type="entry name" value="Asn_synthetase_domain"/>
</dbReference>
<dbReference type="Pfam" id="PF13537">
    <property type="entry name" value="GATase_7"/>
    <property type="match status" value="1"/>
</dbReference>
<keyword evidence="2" id="KW-0061">Asparagine biosynthesis</keyword>
<evidence type="ECO:0000256" key="4">
    <source>
        <dbReference type="SAM" id="MobiDB-lite"/>
    </source>
</evidence>
<dbReference type="SUPFAM" id="SSF52402">
    <property type="entry name" value="Adenine nucleotide alpha hydrolases-like"/>
    <property type="match status" value="1"/>
</dbReference>
<accession>A0A8S9A1J3</accession>
<name>A0A8S9A1J3_SORMA</name>
<sequence length="611" mass="67304">MCGIHAVLTPSGIVHTISPDLTRCLCNRGPDYFGQVERRVTSTSCSSSSNSVSSLSSLDSCWTLKLTSTVLALRGDHVAKQPLTTSYPDADTDKTGSVLCWNGEAWRINGELVKGNDGEEIWRLLREAEASASATVAAAAASEEEEEEEKKEKKILDVFRVIEGPFAFVYWYEAGRKVIFGRDRLGRRSLMAKRDERTGEVVLSSVAEGFNGGSDNTNGSNGWKEVEADGIYVLDLGLLPLSGEDATPAALDPVRRDWIEGVDPAEFVSSIGRFNKSLPPASSYAPLSATSPSVLALKQQLIDSLSLRVLNIPRPPNADRVAHDTRVAVLFSGGLDCTVLARLAHEVMDPEQGIDLLNVAFENPRVVAQLRKDHAKNKNKKKNSGNDNGNDEVDGDNIDIDFYEACPDRITGRKSFAELQRVCRGRAFRFVAVNVPYTETLSHRQQVISLIYPHNTEMDLSIGYALYFAARAQGACTHLDGCLFGGYSRHPSAYERAGYAGLVDELLLDVGRLGKRNLGRDDRAMSHWSKEVRFPFLDERLVRWAMNTPAWEKCDFENEGREVEAGKRVLRLLALELGMEGVAKEKKRAIQFGARTAKMESGRVKGTTLIS</sequence>
<keyword evidence="3" id="KW-0315">Glutamine amidotransferase</keyword>